<protein>
    <submittedName>
        <fullName evidence="6">HIT domain-containing protein</fullName>
    </submittedName>
    <submittedName>
        <fullName evidence="7">Histidine triad nucleotide-binding protein</fullName>
    </submittedName>
</protein>
<evidence type="ECO:0000313" key="8">
    <source>
        <dbReference type="Proteomes" id="UP000279908"/>
    </source>
</evidence>
<dbReference type="Gene3D" id="3.30.428.10">
    <property type="entry name" value="HIT-like"/>
    <property type="match status" value="1"/>
</dbReference>
<evidence type="ECO:0000259" key="4">
    <source>
        <dbReference type="PROSITE" id="PS51084"/>
    </source>
</evidence>
<dbReference type="Proteomes" id="UP000489351">
    <property type="component" value="Unassembled WGS sequence"/>
</dbReference>
<evidence type="ECO:0000256" key="2">
    <source>
        <dbReference type="PIRSR" id="PIRSR601310-3"/>
    </source>
</evidence>
<evidence type="ECO:0000313" key="6">
    <source>
        <dbReference type="EMBL" id="MWV54244.1"/>
    </source>
</evidence>
<sequence>MTHQDPDCIFCRIVEGSIPADIIYRNNHVLAFRDIAPAAPHHALIIPLRHIVSLSDLTAEDEEVAGHILLAAAPVADILGIRQSGYRMVFNSGADAIQSVMHIHGHVIGGRSMGWPPFPGEAVVHGQ</sequence>
<reference evidence="6 10" key="3">
    <citation type="submission" date="2019-11" db="EMBL/GenBank/DDBJ databases">
        <title>Green- and brown-colored morphotypes of Chlorobia in the stratified aquatic ecosystems of Kandalaksha Gulf (White Sea): A model for study of the accessory genome evolution.</title>
        <authorList>
            <person name="Grouzdev D.S."/>
        </authorList>
    </citation>
    <scope>NUCLEOTIDE SEQUENCE [LARGE SCALE GENOMIC DNA]</scope>
    <source>
        <strain evidence="6 10">ZM</strain>
    </source>
</reference>
<dbReference type="InterPro" id="IPR001310">
    <property type="entry name" value="Histidine_triad_HIT"/>
</dbReference>
<feature type="active site" description="Tele-AMP-histidine intermediate" evidence="1">
    <location>
        <position position="104"/>
    </location>
</feature>
<dbReference type="CDD" id="cd01276">
    <property type="entry name" value="PKCI_related"/>
    <property type="match status" value="1"/>
</dbReference>
<evidence type="ECO:0000313" key="5">
    <source>
        <dbReference type="EMBL" id="KAA6233252.1"/>
    </source>
</evidence>
<dbReference type="PROSITE" id="PS51084">
    <property type="entry name" value="HIT_2"/>
    <property type="match status" value="1"/>
</dbReference>
<dbReference type="Pfam" id="PF01230">
    <property type="entry name" value="HIT"/>
    <property type="match status" value="1"/>
</dbReference>
<dbReference type="EMBL" id="VMRG01000001">
    <property type="protein sequence ID" value="KAA6233252.1"/>
    <property type="molecule type" value="Genomic_DNA"/>
</dbReference>
<dbReference type="GO" id="GO:0003824">
    <property type="term" value="F:catalytic activity"/>
    <property type="evidence" value="ECO:0007669"/>
    <property type="project" value="InterPro"/>
</dbReference>
<name>A0A3S0NJV7_CHLPH</name>
<evidence type="ECO:0000256" key="3">
    <source>
        <dbReference type="PROSITE-ProRule" id="PRU00464"/>
    </source>
</evidence>
<reference evidence="5 9" key="2">
    <citation type="submission" date="2019-07" db="EMBL/GenBank/DDBJ databases">
        <title>Draft genome Sequence of Chlorobium phaeovibrioides sp. strain PhvTcv-s14, from the Phylum Chlorobi.</title>
        <authorList>
            <person name="Babenko V."/>
            <person name="Boldyreva D."/>
            <person name="Kanygina A."/>
            <person name="Selezneva O."/>
            <person name="Akopiyan T."/>
            <person name="Lunina O."/>
        </authorList>
    </citation>
    <scope>NUCLEOTIDE SEQUENCE [LARGE SCALE GENOMIC DNA]</scope>
    <source>
        <strain evidence="5 9">GrTcv12</strain>
    </source>
</reference>
<feature type="domain" description="HIT" evidence="4">
    <location>
        <begin position="9"/>
        <end position="118"/>
    </location>
</feature>
<dbReference type="EMBL" id="WUBZ01000009">
    <property type="protein sequence ID" value="MWV54244.1"/>
    <property type="molecule type" value="Genomic_DNA"/>
</dbReference>
<organism evidence="7 8">
    <name type="scientific">Chlorobium phaeovibrioides</name>
    <dbReference type="NCBI Taxonomy" id="1094"/>
    <lineage>
        <taxon>Bacteria</taxon>
        <taxon>Pseudomonadati</taxon>
        <taxon>Chlorobiota</taxon>
        <taxon>Chlorobiia</taxon>
        <taxon>Chlorobiales</taxon>
        <taxon>Chlorobiaceae</taxon>
        <taxon>Chlorobium/Pelodictyon group</taxon>
        <taxon>Chlorobium</taxon>
    </lineage>
</organism>
<dbReference type="Proteomes" id="UP000327458">
    <property type="component" value="Unassembled WGS sequence"/>
</dbReference>
<feature type="short sequence motif" description="Histidine triad motif" evidence="2 3">
    <location>
        <begin position="102"/>
        <end position="106"/>
    </location>
</feature>
<dbReference type="EMBL" id="RXYK01000002">
    <property type="protein sequence ID" value="RTY39420.1"/>
    <property type="molecule type" value="Genomic_DNA"/>
</dbReference>
<dbReference type="AlphaFoldDB" id="A0A3S0NJV7"/>
<dbReference type="PRINTS" id="PR00332">
    <property type="entry name" value="HISTRIAD"/>
</dbReference>
<evidence type="ECO:0000313" key="7">
    <source>
        <dbReference type="EMBL" id="RTY39420.1"/>
    </source>
</evidence>
<accession>A0A3S0NJV7</accession>
<dbReference type="RefSeq" id="WP_126341637.1">
    <property type="nucleotide sequence ID" value="NZ_CP041698.1"/>
</dbReference>
<gene>
    <name evidence="7" type="ORF">EKD02_01725</name>
    <name evidence="5" type="ORF">FP507_09595</name>
    <name evidence="6" type="ORF">GJ685_04085</name>
</gene>
<evidence type="ECO:0000313" key="10">
    <source>
        <dbReference type="Proteomes" id="UP000489351"/>
    </source>
</evidence>
<proteinExistence type="predicted"/>
<dbReference type="SUPFAM" id="SSF54197">
    <property type="entry name" value="HIT-like"/>
    <property type="match status" value="1"/>
</dbReference>
<dbReference type="InterPro" id="IPR011146">
    <property type="entry name" value="HIT-like"/>
</dbReference>
<comment type="caution">
    <text evidence="7">The sequence shown here is derived from an EMBL/GenBank/DDBJ whole genome shotgun (WGS) entry which is preliminary data.</text>
</comment>
<reference evidence="7 8" key="1">
    <citation type="submission" date="2018-12" db="EMBL/GenBank/DDBJ databases">
        <authorList>
            <person name="Lunina O.N."/>
            <person name="Grouzdev D.S."/>
            <person name="Gorlenko V.M."/>
            <person name="Savvichev A.S."/>
        </authorList>
    </citation>
    <scope>NUCLEOTIDE SEQUENCE [LARGE SCALE GENOMIC DNA]</scope>
    <source>
        <strain evidence="7 8">BrKhr-17</strain>
    </source>
</reference>
<dbReference type="InterPro" id="IPR036265">
    <property type="entry name" value="HIT-like_sf"/>
</dbReference>
<evidence type="ECO:0000256" key="1">
    <source>
        <dbReference type="PIRSR" id="PIRSR601310-1"/>
    </source>
</evidence>
<dbReference type="Proteomes" id="UP000279908">
    <property type="component" value="Unassembled WGS sequence"/>
</dbReference>
<evidence type="ECO:0000313" key="9">
    <source>
        <dbReference type="Proteomes" id="UP000327458"/>
    </source>
</evidence>
<keyword evidence="10" id="KW-1185">Reference proteome</keyword>
<dbReference type="PANTHER" id="PTHR23089">
    <property type="entry name" value="HISTIDINE TRIAD HIT PROTEIN"/>
    <property type="match status" value="1"/>
</dbReference>